<evidence type="ECO:0000259" key="10">
    <source>
        <dbReference type="PROSITE" id="PS51085"/>
    </source>
</evidence>
<dbReference type="EMBL" id="CADIJQ010000001">
    <property type="protein sequence ID" value="CAB3675749.1"/>
    <property type="molecule type" value="Genomic_DNA"/>
</dbReference>
<evidence type="ECO:0000256" key="1">
    <source>
        <dbReference type="ARBA" id="ARBA00001917"/>
    </source>
</evidence>
<keyword evidence="13" id="KW-1185">Reference proteome</keyword>
<dbReference type="EC" id="1.14.13.239" evidence="9"/>
<keyword evidence="12" id="KW-0503">Monooxygenase</keyword>
<comment type="catalytic activity">
    <reaction evidence="9">
        <text>(R)-carnitine + NADPH + O2 + H(+) = (3R)-3-hydroxy-4-oxobutanoate + trimethylamine + NADP(+) + H2O</text>
        <dbReference type="Rhea" id="RHEA:55368"/>
        <dbReference type="ChEBI" id="CHEBI:15377"/>
        <dbReference type="ChEBI" id="CHEBI:15378"/>
        <dbReference type="ChEBI" id="CHEBI:15379"/>
        <dbReference type="ChEBI" id="CHEBI:16347"/>
        <dbReference type="ChEBI" id="CHEBI:57783"/>
        <dbReference type="ChEBI" id="CHEBI:58349"/>
        <dbReference type="ChEBI" id="CHEBI:58389"/>
        <dbReference type="ChEBI" id="CHEBI:138809"/>
        <dbReference type="EC" id="1.14.13.239"/>
    </reaction>
</comment>
<comment type="cofactor">
    <cofactor evidence="9">
        <name>[2Fe-2S] cluster</name>
        <dbReference type="ChEBI" id="CHEBI:190135"/>
    </cofactor>
    <text evidence="9">Binds 1 2Fe-2S cluster.</text>
</comment>
<feature type="binding site" evidence="9">
    <location>
        <position position="279"/>
    </location>
    <ligand>
        <name>[2Fe-2S] cluster</name>
        <dbReference type="ChEBI" id="CHEBI:190135"/>
    </ligand>
</feature>
<gene>
    <name evidence="12" type="primary">yeaX</name>
    <name evidence="12" type="ORF">LMG3441_01313</name>
</gene>
<keyword evidence="6 9" id="KW-0560">Oxidoreductase</keyword>
<comment type="cofactor">
    <cofactor evidence="1 9">
        <name>FMN</name>
        <dbReference type="ChEBI" id="CHEBI:58210"/>
    </cofactor>
</comment>
<evidence type="ECO:0000256" key="4">
    <source>
        <dbReference type="ARBA" id="ARBA00022714"/>
    </source>
</evidence>
<evidence type="ECO:0000256" key="6">
    <source>
        <dbReference type="ARBA" id="ARBA00023002"/>
    </source>
</evidence>
<dbReference type="InterPro" id="IPR012675">
    <property type="entry name" value="Beta-grasp_dom_sf"/>
</dbReference>
<dbReference type="PROSITE" id="PS00197">
    <property type="entry name" value="2FE2S_FER_1"/>
    <property type="match status" value="1"/>
</dbReference>
<comment type="subunit">
    <text evidence="9">Composed of an oxygenase subunit and a reductase subunit.</text>
</comment>
<name>A0A6S6ZHF7_9BURK</name>
<keyword evidence="8 9" id="KW-0411">Iron-sulfur</keyword>
<dbReference type="UniPathway" id="UPA00117"/>
<evidence type="ECO:0000256" key="8">
    <source>
        <dbReference type="ARBA" id="ARBA00023014"/>
    </source>
</evidence>
<dbReference type="SUPFAM" id="SSF54292">
    <property type="entry name" value="2Fe-2S ferredoxin-like"/>
    <property type="match status" value="1"/>
</dbReference>
<dbReference type="HAMAP" id="MF_02098">
    <property type="entry name" value="Carnitine_monoox_B"/>
    <property type="match status" value="1"/>
</dbReference>
<evidence type="ECO:0000313" key="13">
    <source>
        <dbReference type="Proteomes" id="UP000494269"/>
    </source>
</evidence>
<dbReference type="InterPro" id="IPR001041">
    <property type="entry name" value="2Fe-2S_ferredoxin-type"/>
</dbReference>
<keyword evidence="9" id="KW-0521">NADP</keyword>
<keyword evidence="3 9" id="KW-0288">FMN</keyword>
<comment type="function">
    <text evidence="9">Converts carnitine to trimethylamine and malic semialdehyde.</text>
</comment>
<keyword evidence="5 9" id="KW-0479">Metal-binding</keyword>
<dbReference type="InterPro" id="IPR039261">
    <property type="entry name" value="FNR_nucleotide-bd"/>
</dbReference>
<feature type="domain" description="FAD-binding FR-type" evidence="11">
    <location>
        <begin position="6"/>
        <end position="111"/>
    </location>
</feature>
<feature type="binding site" evidence="9">
    <location>
        <position position="276"/>
    </location>
    <ligand>
        <name>[2Fe-2S] cluster</name>
        <dbReference type="ChEBI" id="CHEBI:190135"/>
    </ligand>
</feature>
<evidence type="ECO:0000256" key="2">
    <source>
        <dbReference type="ARBA" id="ARBA00022630"/>
    </source>
</evidence>
<evidence type="ECO:0000256" key="7">
    <source>
        <dbReference type="ARBA" id="ARBA00023004"/>
    </source>
</evidence>
<comment type="pathway">
    <text evidence="9">Amine and polyamine metabolism; carnitine metabolism.</text>
</comment>
<dbReference type="GO" id="GO:0009437">
    <property type="term" value="P:carnitine metabolic process"/>
    <property type="evidence" value="ECO:0007669"/>
    <property type="project" value="UniProtKB-UniRule"/>
</dbReference>
<feature type="binding site" evidence="9">
    <location>
        <position position="309"/>
    </location>
    <ligand>
        <name>[2Fe-2S] cluster</name>
        <dbReference type="ChEBI" id="CHEBI:190135"/>
    </ligand>
</feature>
<dbReference type="RefSeq" id="WP_276529716.1">
    <property type="nucleotide sequence ID" value="NZ_CADIJQ010000001.1"/>
</dbReference>
<feature type="binding site" evidence="9">
    <location>
        <position position="271"/>
    </location>
    <ligand>
        <name>[2Fe-2S] cluster</name>
        <dbReference type="ChEBI" id="CHEBI:190135"/>
    </ligand>
</feature>
<dbReference type="InterPro" id="IPR017938">
    <property type="entry name" value="Riboflavin_synthase-like_b-brl"/>
</dbReference>
<dbReference type="Proteomes" id="UP000494269">
    <property type="component" value="Unassembled WGS sequence"/>
</dbReference>
<feature type="domain" description="2Fe-2S ferredoxin-type" evidence="10">
    <location>
        <begin position="234"/>
        <end position="322"/>
    </location>
</feature>
<dbReference type="InterPro" id="IPR052353">
    <property type="entry name" value="Benzoxazolinone_Detox_Enz"/>
</dbReference>
<dbReference type="PROSITE" id="PS51384">
    <property type="entry name" value="FAD_FR"/>
    <property type="match status" value="1"/>
</dbReference>
<reference evidence="12 13" key="1">
    <citation type="submission" date="2020-04" db="EMBL/GenBank/DDBJ databases">
        <authorList>
            <person name="De Canck E."/>
        </authorList>
    </citation>
    <scope>NUCLEOTIDE SEQUENCE [LARGE SCALE GENOMIC DNA]</scope>
    <source>
        <strain evidence="12 13">LMG 3441</strain>
    </source>
</reference>
<dbReference type="Gene3D" id="2.40.30.10">
    <property type="entry name" value="Translation factors"/>
    <property type="match status" value="1"/>
</dbReference>
<proteinExistence type="inferred from homology"/>
<dbReference type="GO" id="GO:0046872">
    <property type="term" value="F:metal ion binding"/>
    <property type="evidence" value="ECO:0007669"/>
    <property type="project" value="UniProtKB-KW"/>
</dbReference>
<dbReference type="AlphaFoldDB" id="A0A6S6ZHF7"/>
<dbReference type="PROSITE" id="PS51085">
    <property type="entry name" value="2FE2S_FER_2"/>
    <property type="match status" value="1"/>
</dbReference>
<dbReference type="GO" id="GO:0051537">
    <property type="term" value="F:2 iron, 2 sulfur cluster binding"/>
    <property type="evidence" value="ECO:0007669"/>
    <property type="project" value="UniProtKB-UniRule"/>
</dbReference>
<keyword evidence="9" id="KW-0520">NAD</keyword>
<dbReference type="GO" id="GO:0016709">
    <property type="term" value="F:oxidoreductase activity, acting on paired donors, with incorporation or reduction of molecular oxygen, NAD(P)H as one donor, and incorporation of one atom of oxygen"/>
    <property type="evidence" value="ECO:0007669"/>
    <property type="project" value="UniProtKB-UniRule"/>
</dbReference>
<evidence type="ECO:0000259" key="11">
    <source>
        <dbReference type="PROSITE" id="PS51384"/>
    </source>
</evidence>
<comment type="similarity">
    <text evidence="9">Belongs to the PDR/VanB family. CntB subfamily.</text>
</comment>
<dbReference type="Gene3D" id="3.40.50.80">
    <property type="entry name" value="Nucleotide-binding domain of ferredoxin-NADP reductase (FNR) module"/>
    <property type="match status" value="1"/>
</dbReference>
<evidence type="ECO:0000256" key="3">
    <source>
        <dbReference type="ARBA" id="ARBA00022643"/>
    </source>
</evidence>
<sequence>MIMAAHQTLLVRVARIEQVTPLIKRFTLESRDGSALPPFTGGSHIIVQMRNGESHYNNAYSLMSSPHALDSYQIAVRRQAPSKGGSAYLHDKVGEGDLLTITTPNNLFALDGSAGHHVLIAGGIGITPFMSQLHELHKRGDSHELHYAFRADGHGAFQDELAQSCQDCVRFYDSGNGQTMNVASLLRDMKPDAHVYVCGPGTLIDAVRRAAQDAGVAPWRVHVEKFAAAKPSGAAFTLVLAKSGATVEVASGESILDAIERDGTAPVECLCREGVCGTCETRILEGEAVHFDQYLTDQDRAAQKTLLICVSRAKGEKLVLDL</sequence>
<accession>A0A6S6ZHF7</accession>
<dbReference type="PANTHER" id="PTHR30212:SF2">
    <property type="entry name" value="PROTEIN YIIM"/>
    <property type="match status" value="1"/>
</dbReference>
<dbReference type="InterPro" id="IPR006058">
    <property type="entry name" value="2Fe2S_fd_BS"/>
</dbReference>
<dbReference type="InterPro" id="IPR039003">
    <property type="entry name" value="Carnitine_monoox_B"/>
</dbReference>
<dbReference type="SUPFAM" id="SSF52343">
    <property type="entry name" value="Ferredoxin reductase-like, C-terminal NADP-linked domain"/>
    <property type="match status" value="1"/>
</dbReference>
<dbReference type="CDD" id="cd00207">
    <property type="entry name" value="fer2"/>
    <property type="match status" value="1"/>
</dbReference>
<dbReference type="SUPFAM" id="SSF63380">
    <property type="entry name" value="Riboflavin synthase domain-like"/>
    <property type="match status" value="1"/>
</dbReference>
<keyword evidence="7 9" id="KW-0408">Iron</keyword>
<evidence type="ECO:0000256" key="9">
    <source>
        <dbReference type="HAMAP-Rule" id="MF_02098"/>
    </source>
</evidence>
<dbReference type="Pfam" id="PF22290">
    <property type="entry name" value="DmmA-like_N"/>
    <property type="match status" value="1"/>
</dbReference>
<keyword evidence="2 9" id="KW-0285">Flavoprotein</keyword>
<organism evidence="12 13">
    <name type="scientific">Achromobacter kerstersii</name>
    <dbReference type="NCBI Taxonomy" id="1353890"/>
    <lineage>
        <taxon>Bacteria</taxon>
        <taxon>Pseudomonadati</taxon>
        <taxon>Pseudomonadota</taxon>
        <taxon>Betaproteobacteria</taxon>
        <taxon>Burkholderiales</taxon>
        <taxon>Alcaligenaceae</taxon>
        <taxon>Achromobacter</taxon>
    </lineage>
</organism>
<dbReference type="Gene3D" id="3.10.20.30">
    <property type="match status" value="1"/>
</dbReference>
<dbReference type="PANTHER" id="PTHR30212">
    <property type="entry name" value="PROTEIN YIIM"/>
    <property type="match status" value="1"/>
</dbReference>
<dbReference type="InterPro" id="IPR054582">
    <property type="entry name" value="DmmA-like_N"/>
</dbReference>
<dbReference type="InterPro" id="IPR017927">
    <property type="entry name" value="FAD-bd_FR_type"/>
</dbReference>
<evidence type="ECO:0000256" key="5">
    <source>
        <dbReference type="ARBA" id="ARBA00022723"/>
    </source>
</evidence>
<dbReference type="Pfam" id="PF00111">
    <property type="entry name" value="Fer2"/>
    <property type="match status" value="1"/>
</dbReference>
<keyword evidence="4 9" id="KW-0001">2Fe-2S</keyword>
<comment type="catalytic activity">
    <reaction evidence="9">
        <text>(R)-carnitine + NADH + O2 + H(+) = (3R)-3-hydroxy-4-oxobutanoate + trimethylamine + NAD(+) + H2O</text>
        <dbReference type="Rhea" id="RHEA:55396"/>
        <dbReference type="ChEBI" id="CHEBI:15377"/>
        <dbReference type="ChEBI" id="CHEBI:15378"/>
        <dbReference type="ChEBI" id="CHEBI:15379"/>
        <dbReference type="ChEBI" id="CHEBI:16347"/>
        <dbReference type="ChEBI" id="CHEBI:57540"/>
        <dbReference type="ChEBI" id="CHEBI:57945"/>
        <dbReference type="ChEBI" id="CHEBI:58389"/>
        <dbReference type="ChEBI" id="CHEBI:138809"/>
        <dbReference type="EC" id="1.14.13.239"/>
    </reaction>
</comment>
<protein>
    <recommendedName>
        <fullName evidence="9">Carnitine monooxygenase reductase subunit</fullName>
        <ecNumber evidence="9">1.14.13.239</ecNumber>
    </recommendedName>
    <alternativeName>
        <fullName evidence="9">Carnitine monooxygenase beta subunit</fullName>
    </alternativeName>
</protein>
<evidence type="ECO:0000313" key="12">
    <source>
        <dbReference type="EMBL" id="CAB3675749.1"/>
    </source>
</evidence>
<dbReference type="CDD" id="cd06185">
    <property type="entry name" value="PDR_like"/>
    <property type="match status" value="1"/>
</dbReference>
<dbReference type="PRINTS" id="PR00409">
    <property type="entry name" value="PHDIOXRDTASE"/>
</dbReference>
<dbReference type="InterPro" id="IPR036010">
    <property type="entry name" value="2Fe-2S_ferredoxin-like_sf"/>
</dbReference>